<dbReference type="GeneID" id="38138208"/>
<gene>
    <name evidence="1" type="ORF">BDQ94DRAFT_163945</name>
</gene>
<dbReference type="EMBL" id="KZ852101">
    <property type="protein sequence ID" value="RDH27082.1"/>
    <property type="molecule type" value="Genomic_DNA"/>
</dbReference>
<dbReference type="RefSeq" id="XP_026620104.1">
    <property type="nucleotide sequence ID" value="XM_026769852.1"/>
</dbReference>
<protein>
    <submittedName>
        <fullName evidence="1">Uncharacterized protein</fullName>
    </submittedName>
</protein>
<proteinExistence type="predicted"/>
<reference evidence="1 2" key="1">
    <citation type="submission" date="2018-07" db="EMBL/GenBank/DDBJ databases">
        <title>The genomes of Aspergillus section Nigri reveals drivers in fungal speciation.</title>
        <authorList>
            <consortium name="DOE Joint Genome Institute"/>
            <person name="Vesth T.C."/>
            <person name="Nybo J."/>
            <person name="Theobald S."/>
            <person name="Brandl J."/>
            <person name="Frisvad J.C."/>
            <person name="Nielsen K.F."/>
            <person name="Lyhne E.K."/>
            <person name="Kogle M.E."/>
            <person name="Kuo A."/>
            <person name="Riley R."/>
            <person name="Clum A."/>
            <person name="Nolan M."/>
            <person name="Lipzen A."/>
            <person name="Salamov A."/>
            <person name="Henrissat B."/>
            <person name="Wiebenga A."/>
            <person name="De vries R.P."/>
            <person name="Grigoriev I.V."/>
            <person name="Mortensen U.H."/>
            <person name="Andersen M.R."/>
            <person name="Baker S.E."/>
        </authorList>
    </citation>
    <scope>NUCLEOTIDE SEQUENCE [LARGE SCALE GENOMIC DNA]</scope>
    <source>
        <strain evidence="1 2">CBS 139.54b</strain>
    </source>
</reference>
<organism evidence="1 2">
    <name type="scientific">Aspergillus welwitschiae</name>
    <dbReference type="NCBI Taxonomy" id="1341132"/>
    <lineage>
        <taxon>Eukaryota</taxon>
        <taxon>Fungi</taxon>
        <taxon>Dikarya</taxon>
        <taxon>Ascomycota</taxon>
        <taxon>Pezizomycotina</taxon>
        <taxon>Eurotiomycetes</taxon>
        <taxon>Eurotiomycetidae</taxon>
        <taxon>Eurotiales</taxon>
        <taxon>Aspergillaceae</taxon>
        <taxon>Aspergillus</taxon>
        <taxon>Aspergillus subgen. Circumdati</taxon>
    </lineage>
</organism>
<evidence type="ECO:0000313" key="1">
    <source>
        <dbReference type="EMBL" id="RDH27082.1"/>
    </source>
</evidence>
<dbReference type="AlphaFoldDB" id="A0A3F3PK41"/>
<dbReference type="Proteomes" id="UP000253729">
    <property type="component" value="Unassembled WGS sequence"/>
</dbReference>
<accession>A0A3F3PK41</accession>
<name>A0A3F3PK41_9EURO</name>
<keyword evidence="2" id="KW-1185">Reference proteome</keyword>
<evidence type="ECO:0000313" key="2">
    <source>
        <dbReference type="Proteomes" id="UP000253729"/>
    </source>
</evidence>
<sequence>MDIPVTVERLIVYAILLNDIYYVCGVGFIACDTESFIGSKTGSLRIINICHPQLIKYGLLRTRLESEYLGCGEEISLRHSPRRLRISHNINKLALKFRHLSWLHHNNPFSEETLLVRNEHPSRSSQNVLKESFIFSRIQHRRVN</sequence>